<dbReference type="Gene3D" id="2.30.30.100">
    <property type="match status" value="1"/>
</dbReference>
<evidence type="ECO:0000259" key="12">
    <source>
        <dbReference type="PROSITE" id="PS52002"/>
    </source>
</evidence>
<evidence type="ECO:0000256" key="11">
    <source>
        <dbReference type="SAM" id="MobiDB-lite"/>
    </source>
</evidence>
<comment type="subcellular location">
    <subcellularLocation>
        <location evidence="2">Cytoplasm</location>
    </subcellularLocation>
    <subcellularLocation>
        <location evidence="1">Nucleus</location>
    </subcellularLocation>
</comment>
<dbReference type="InterPro" id="IPR010920">
    <property type="entry name" value="LSM_dom_sf"/>
</dbReference>
<dbReference type="EMBL" id="CAJNDS010002434">
    <property type="protein sequence ID" value="CAE7472411.1"/>
    <property type="molecule type" value="Genomic_DNA"/>
</dbReference>
<dbReference type="AlphaFoldDB" id="A0A812SCZ8"/>
<evidence type="ECO:0000256" key="4">
    <source>
        <dbReference type="ARBA" id="ARBA00022490"/>
    </source>
</evidence>
<dbReference type="SMART" id="SM00651">
    <property type="entry name" value="Sm"/>
    <property type="match status" value="1"/>
</dbReference>
<evidence type="ECO:0000256" key="6">
    <source>
        <dbReference type="ARBA" id="ARBA00022884"/>
    </source>
</evidence>
<keyword evidence="5" id="KW-0507">mRNA processing</keyword>
<gene>
    <name evidence="13" type="primary">snrpb</name>
    <name evidence="13" type="ORF">SNAT2548_LOCUS26535</name>
</gene>
<dbReference type="Pfam" id="PF01423">
    <property type="entry name" value="LSM"/>
    <property type="match status" value="1"/>
</dbReference>
<dbReference type="GO" id="GO:0005685">
    <property type="term" value="C:U1 snRNP"/>
    <property type="evidence" value="ECO:0007669"/>
    <property type="project" value="TreeGrafter"/>
</dbReference>
<dbReference type="InterPro" id="IPR050914">
    <property type="entry name" value="snRNP_SmB/NAA38-like"/>
</dbReference>
<dbReference type="GO" id="GO:0046540">
    <property type="term" value="C:U4/U6 x U5 tri-snRNP complex"/>
    <property type="evidence" value="ECO:0007669"/>
    <property type="project" value="TreeGrafter"/>
</dbReference>
<dbReference type="InterPro" id="IPR001163">
    <property type="entry name" value="Sm_dom_euk/arc"/>
</dbReference>
<evidence type="ECO:0000313" key="14">
    <source>
        <dbReference type="Proteomes" id="UP000604046"/>
    </source>
</evidence>
<keyword evidence="8" id="KW-0539">Nucleus</keyword>
<feature type="compositionally biased region" description="Low complexity" evidence="11">
    <location>
        <begin position="102"/>
        <end position="113"/>
    </location>
</feature>
<evidence type="ECO:0000256" key="10">
    <source>
        <dbReference type="ARBA" id="ARBA00041355"/>
    </source>
</evidence>
<proteinExistence type="inferred from homology"/>
<evidence type="ECO:0000256" key="5">
    <source>
        <dbReference type="ARBA" id="ARBA00022664"/>
    </source>
</evidence>
<evidence type="ECO:0000313" key="13">
    <source>
        <dbReference type="EMBL" id="CAE7472411.1"/>
    </source>
</evidence>
<dbReference type="GO" id="GO:0005687">
    <property type="term" value="C:U4 snRNP"/>
    <property type="evidence" value="ECO:0007669"/>
    <property type="project" value="TreeGrafter"/>
</dbReference>
<dbReference type="GO" id="GO:0000398">
    <property type="term" value="P:mRNA splicing, via spliceosome"/>
    <property type="evidence" value="ECO:0007669"/>
    <property type="project" value="TreeGrafter"/>
</dbReference>
<dbReference type="Proteomes" id="UP000604046">
    <property type="component" value="Unassembled WGS sequence"/>
</dbReference>
<comment type="similarity">
    <text evidence="3">Belongs to the snRNP SmB/SmN family.</text>
</comment>
<keyword evidence="4" id="KW-0963">Cytoplasm</keyword>
<reference evidence="13" key="1">
    <citation type="submission" date="2021-02" db="EMBL/GenBank/DDBJ databases">
        <authorList>
            <person name="Dougan E. K."/>
            <person name="Rhodes N."/>
            <person name="Thang M."/>
            <person name="Chan C."/>
        </authorList>
    </citation>
    <scope>NUCLEOTIDE SEQUENCE</scope>
</reference>
<dbReference type="PROSITE" id="PS52002">
    <property type="entry name" value="SM"/>
    <property type="match status" value="1"/>
</dbReference>
<dbReference type="SUPFAM" id="SSF50182">
    <property type="entry name" value="Sm-like ribonucleoproteins"/>
    <property type="match status" value="1"/>
</dbReference>
<dbReference type="GO" id="GO:0005682">
    <property type="term" value="C:U5 snRNP"/>
    <property type="evidence" value="ECO:0007669"/>
    <property type="project" value="TreeGrafter"/>
</dbReference>
<keyword evidence="6" id="KW-0694">RNA-binding</keyword>
<evidence type="ECO:0000256" key="3">
    <source>
        <dbReference type="ARBA" id="ARBA00009123"/>
    </source>
</evidence>
<name>A0A812SCZ8_9DINO</name>
<feature type="region of interest" description="Disordered" evidence="11">
    <location>
        <begin position="90"/>
        <end position="113"/>
    </location>
</feature>
<accession>A0A812SCZ8</accession>
<organism evidence="13 14">
    <name type="scientific">Symbiodinium natans</name>
    <dbReference type="NCBI Taxonomy" id="878477"/>
    <lineage>
        <taxon>Eukaryota</taxon>
        <taxon>Sar</taxon>
        <taxon>Alveolata</taxon>
        <taxon>Dinophyceae</taxon>
        <taxon>Suessiales</taxon>
        <taxon>Symbiodiniaceae</taxon>
        <taxon>Symbiodinium</taxon>
    </lineage>
</organism>
<evidence type="ECO:0000256" key="2">
    <source>
        <dbReference type="ARBA" id="ARBA00004496"/>
    </source>
</evidence>
<protein>
    <recommendedName>
        <fullName evidence="10">Sm protein B</fullName>
    </recommendedName>
</protein>
<dbReference type="GO" id="GO:0003723">
    <property type="term" value="F:RNA binding"/>
    <property type="evidence" value="ECO:0007669"/>
    <property type="project" value="UniProtKB-KW"/>
</dbReference>
<keyword evidence="14" id="KW-1185">Reference proteome</keyword>
<dbReference type="OrthoDB" id="2020720at2759"/>
<evidence type="ECO:0000256" key="1">
    <source>
        <dbReference type="ARBA" id="ARBA00004123"/>
    </source>
</evidence>
<dbReference type="GO" id="GO:0071004">
    <property type="term" value="C:U2-type prespliceosome"/>
    <property type="evidence" value="ECO:0007669"/>
    <property type="project" value="TreeGrafter"/>
</dbReference>
<feature type="domain" description="Sm" evidence="12">
    <location>
        <begin position="6"/>
        <end position="87"/>
    </location>
</feature>
<comment type="caution">
    <text evidence="13">The sequence shown here is derived from an EMBL/GenBank/DDBJ whole genome shotgun (WGS) entry which is preliminary data.</text>
</comment>
<evidence type="ECO:0000256" key="8">
    <source>
        <dbReference type="ARBA" id="ARBA00023242"/>
    </source>
</evidence>
<evidence type="ECO:0000256" key="7">
    <source>
        <dbReference type="ARBA" id="ARBA00023187"/>
    </source>
</evidence>
<evidence type="ECO:0000256" key="9">
    <source>
        <dbReference type="ARBA" id="ARBA00023274"/>
    </source>
</evidence>
<keyword evidence="7" id="KW-0508">mRNA splicing</keyword>
<dbReference type="GO" id="GO:0005686">
    <property type="term" value="C:U2 snRNP"/>
    <property type="evidence" value="ECO:0007669"/>
    <property type="project" value="TreeGrafter"/>
</dbReference>
<dbReference type="GO" id="GO:0005737">
    <property type="term" value="C:cytoplasm"/>
    <property type="evidence" value="ECO:0007669"/>
    <property type="project" value="UniProtKB-SubCell"/>
</dbReference>
<keyword evidence="9" id="KW-0687">Ribonucleoprotein</keyword>
<dbReference type="GO" id="GO:0071013">
    <property type="term" value="C:catalytic step 2 spliceosome"/>
    <property type="evidence" value="ECO:0007669"/>
    <property type="project" value="TreeGrafter"/>
</dbReference>
<dbReference type="CDD" id="cd01717">
    <property type="entry name" value="Sm_B"/>
    <property type="match status" value="1"/>
</dbReference>
<dbReference type="PANTHER" id="PTHR10701:SF0">
    <property type="entry name" value="SMALL NUCLEAR RIBONUCLEOPROTEIN-ASSOCIATED PROTEIN B"/>
    <property type="match status" value="1"/>
</dbReference>
<dbReference type="InterPro" id="IPR047575">
    <property type="entry name" value="Sm"/>
</dbReference>
<sequence>MGKVRAVRRKLAQFFNWRVSVTLTDGRVLVGVLMAVDRHVNIVLCNTEEYRKYKVKGKPEGKELKRMLGFIVVRGTGILYIQPEELGKEDLVETDKPRKKATPTATPAAKPAPAAKAAAAPALNAAALLAGMRPPMLNPLLAAGLRPGGLPGLPGMPSIPGMPSMGLPNMGAMPGAGRGMPSMPGMPGMPRPM</sequence>
<dbReference type="GO" id="GO:0070990">
    <property type="term" value="F:snRNP binding"/>
    <property type="evidence" value="ECO:0007669"/>
    <property type="project" value="TreeGrafter"/>
</dbReference>
<dbReference type="PANTHER" id="PTHR10701">
    <property type="entry name" value="SMALL NUCLEAR RIBONUCLEOPROTEIN-ASSOCIATED PROTEIN B AND N"/>
    <property type="match status" value="1"/>
</dbReference>